<dbReference type="Pfam" id="PF03374">
    <property type="entry name" value="ANT"/>
    <property type="match status" value="1"/>
</dbReference>
<accession>A0A4U1KWJ8</accession>
<dbReference type="Proteomes" id="UP000736384">
    <property type="component" value="Unassembled WGS sequence"/>
</dbReference>
<gene>
    <name evidence="1" type="ORF">HA520_20970</name>
</gene>
<dbReference type="RefSeq" id="WP_136888234.1">
    <property type="nucleotide sequence ID" value="NZ_JAAPAP010000026.1"/>
</dbReference>
<comment type="caution">
    <text evidence="1">The sequence shown here is derived from an EMBL/GenBank/DDBJ whole genome shotgun (WGS) entry which is preliminary data.</text>
</comment>
<name>A0A4U1KWJ8_9GAMM</name>
<reference evidence="1" key="1">
    <citation type="submission" date="2020-03" db="EMBL/GenBank/DDBJ databases">
        <title>Genome assembly of Azotobacter chroococcum W5.</title>
        <authorList>
            <person name="Kannepalli A."/>
        </authorList>
    </citation>
    <scope>NUCLEOTIDE SEQUENCE</scope>
    <source>
        <strain evidence="1">W5</strain>
    </source>
</reference>
<organism evidence="1 2">
    <name type="scientific">Azotobacter chroococcum</name>
    <dbReference type="NCBI Taxonomy" id="353"/>
    <lineage>
        <taxon>Bacteria</taxon>
        <taxon>Pseudomonadati</taxon>
        <taxon>Pseudomonadota</taxon>
        <taxon>Gammaproteobacteria</taxon>
        <taxon>Pseudomonadales</taxon>
        <taxon>Pseudomonadaceae</taxon>
        <taxon>Azotobacter</taxon>
    </lineage>
</organism>
<keyword evidence="1" id="KW-0238">DNA-binding</keyword>
<evidence type="ECO:0000313" key="1">
    <source>
        <dbReference type="EMBL" id="NHN79714.1"/>
    </source>
</evidence>
<dbReference type="AlphaFoldDB" id="A0A4U1KWJ8"/>
<proteinExistence type="predicted"/>
<protein>
    <submittedName>
        <fullName evidence="1">DNA-binding protein</fullName>
    </submittedName>
</protein>
<dbReference type="EMBL" id="JAAPAP010000026">
    <property type="protein sequence ID" value="NHN79714.1"/>
    <property type="molecule type" value="Genomic_DNA"/>
</dbReference>
<dbReference type="InterPro" id="IPR005039">
    <property type="entry name" value="Ant_C"/>
</dbReference>
<sequence length="96" mass="10736">MAHTLANAAARLGISRPQLIKRMRAAGLLDAGNLPAHPERDRLHLKVHEGHWYHPTLGMQYSRSTRVTRAGLHWLAAQLDIDLPPPPLEREGRDVA</sequence>
<dbReference type="GO" id="GO:0003677">
    <property type="term" value="F:DNA binding"/>
    <property type="evidence" value="ECO:0007669"/>
    <property type="project" value="UniProtKB-KW"/>
</dbReference>
<evidence type="ECO:0000313" key="2">
    <source>
        <dbReference type="Proteomes" id="UP000736384"/>
    </source>
</evidence>